<keyword evidence="1" id="KW-1133">Transmembrane helix</keyword>
<dbReference type="OrthoDB" id="383540at2157"/>
<comment type="caution">
    <text evidence="2">The sequence shown here is derived from an EMBL/GenBank/DDBJ whole genome shotgun (WGS) entry which is preliminary data.</text>
</comment>
<feature type="transmembrane region" description="Helical" evidence="1">
    <location>
        <begin position="143"/>
        <end position="163"/>
    </location>
</feature>
<protein>
    <submittedName>
        <fullName evidence="2">Uncharacterized protein</fullName>
    </submittedName>
</protein>
<feature type="transmembrane region" description="Helical" evidence="1">
    <location>
        <begin position="104"/>
        <end position="123"/>
    </location>
</feature>
<reference evidence="2" key="1">
    <citation type="journal article" date="2014" name="PLoS Genet.">
        <title>Phylogenetically driven sequencing of extremely halophilic archaea reveals strategies for static and dynamic osmo-response.</title>
        <authorList>
            <person name="Becker E.A."/>
            <person name="Seitzer P.M."/>
            <person name="Tritt A."/>
            <person name="Larsen D."/>
            <person name="Krusor M."/>
            <person name="Yao A.I."/>
            <person name="Wu D."/>
            <person name="Madern D."/>
            <person name="Eisen J.A."/>
            <person name="Darling A.E."/>
            <person name="Facciotti M.T."/>
        </authorList>
    </citation>
    <scope>NUCLEOTIDE SEQUENCE [LARGE SCALE GENOMIC DNA]</scope>
    <source>
        <strain evidence="2">JCM 13563</strain>
    </source>
</reference>
<evidence type="ECO:0000313" key="3">
    <source>
        <dbReference type="Proteomes" id="UP000011615"/>
    </source>
</evidence>
<gene>
    <name evidence="2" type="ORF">C476_15443</name>
</gene>
<organism evidence="2 3">
    <name type="scientific">Natrinema limicola JCM 13563</name>
    <dbReference type="NCBI Taxonomy" id="1230457"/>
    <lineage>
        <taxon>Archaea</taxon>
        <taxon>Methanobacteriati</taxon>
        <taxon>Methanobacteriota</taxon>
        <taxon>Stenosarchaea group</taxon>
        <taxon>Halobacteria</taxon>
        <taxon>Halobacteriales</taxon>
        <taxon>Natrialbaceae</taxon>
        <taxon>Natrinema</taxon>
    </lineage>
</organism>
<dbReference type="AlphaFoldDB" id="M0C6J2"/>
<feature type="transmembrane region" description="Helical" evidence="1">
    <location>
        <begin position="20"/>
        <end position="42"/>
    </location>
</feature>
<accession>M0C6J2</accession>
<keyword evidence="1" id="KW-0812">Transmembrane</keyword>
<feature type="transmembrane region" description="Helical" evidence="1">
    <location>
        <begin position="75"/>
        <end position="97"/>
    </location>
</feature>
<evidence type="ECO:0000313" key="2">
    <source>
        <dbReference type="EMBL" id="ELZ17519.1"/>
    </source>
</evidence>
<sequence length="196" mass="22421">MAAGRDSFRKPFQDLSNEEWIPVISIGLILVVFVISGLRYYFIDQAMTLLFYAVLVQIWTQVGGDLPLLPDRNLAYISFIITSIGAVSIGITMEWVASWITGDLIAAQSLALAVVISRIYINMRDSNASSPTDILRYREPVDRYLILIPCSATFLIPVIFYHLGIYYPLETRTRFFGLIVWSLMIGIFLYWYENEQ</sequence>
<dbReference type="EMBL" id="AOIT01000062">
    <property type="protein sequence ID" value="ELZ17519.1"/>
    <property type="molecule type" value="Genomic_DNA"/>
</dbReference>
<keyword evidence="1" id="KW-0472">Membrane</keyword>
<proteinExistence type="predicted"/>
<evidence type="ECO:0000256" key="1">
    <source>
        <dbReference type="SAM" id="Phobius"/>
    </source>
</evidence>
<keyword evidence="3" id="KW-1185">Reference proteome</keyword>
<name>M0C6J2_9EURY</name>
<dbReference type="RefSeq" id="WP_008014527.1">
    <property type="nucleotide sequence ID" value="NZ_AOIT01000062.1"/>
</dbReference>
<dbReference type="Proteomes" id="UP000011615">
    <property type="component" value="Unassembled WGS sequence"/>
</dbReference>
<feature type="transmembrane region" description="Helical" evidence="1">
    <location>
        <begin position="175"/>
        <end position="192"/>
    </location>
</feature>